<evidence type="ECO:0000313" key="2">
    <source>
        <dbReference type="EMBL" id="MBH8595487.1"/>
    </source>
</evidence>
<dbReference type="AlphaFoldDB" id="A0A8I1A4H4"/>
<dbReference type="RefSeq" id="WP_062843009.1">
    <property type="nucleotide sequence ID" value="NZ_JACEIR010000005.1"/>
</dbReference>
<dbReference type="InterPro" id="IPR027417">
    <property type="entry name" value="P-loop_NTPase"/>
</dbReference>
<gene>
    <name evidence="2" type="ORF">I8U20_09095</name>
</gene>
<dbReference type="Proteomes" id="UP000633619">
    <property type="component" value="Unassembled WGS sequence"/>
</dbReference>
<keyword evidence="3" id="KW-1185">Reference proteome</keyword>
<proteinExistence type="predicted"/>
<dbReference type="Pfam" id="PF18155">
    <property type="entry name" value="pPIWI_RE_Z"/>
    <property type="match status" value="1"/>
</dbReference>
<sequence>MRNWKDWLTPLKNKFKKIKDLPFSRIELDRFLEVELCLRLHEKLIPDHHVLDVYALLSGYQLPSVPSTIESRTMCSIARRRVRYLRTKSSWREWLERYCAYPKHFRMYDVNLKQGTSKRIYVAFVQDRVVHYDEALCCPARWRINTKHWAQGGEEYYFTVEGETERRYIRFPEALARKVKDHPKVPKEVTYRRKRSPIQIHMDELLSVAKELQKQDPKGNWIWRVQNLRFHLVKNGLLIKNSNHFTIDGLFHLVGMVGAGKSTLIHLLTYYLVKKKKLHITLMVGTVSEAIDMAAQFTKLGISAAPALGVKRNQHRAKYGQAHVKDLNPKQFLYQSLNKRDTAYIAARWLTASCALNGLVEKPIPVGQEPCNRLIRDGKTYDCPLRPICPVHQANHDLVNSRVWIVNPASFIYSQAPENLNQLDMRFLEAIYYYSDLVIIDEADRVQVLWDRMFAPINDLFGKPEALLDKLQIKWHTRLSQTSWKDLIEIGYRQVGGNLLEAAHHASHLMHMILNNPDLVKWISQRPLTNYIIIRDLAEQFAKDPYGNKNEEVEKLLFEAFSAYSRNATSLQRGGRLAELVNNPLYLKEGVIRNELSHWIQQFLPWSLKEIKNKDALLRKLEFGVFLIVMDEKWENVLRNWGWITKEVGDDGDIPQTIPTEYSDLVPDSPIGWLLGYQYTQNEKGGGLFRYIHCLGIGRWILYHFHEIFAFIDGTYGPHVFITSATSWAPGSPQFHLSKQPDALLIPTHKELEAPKIYFEYKPFFENDKPIRVSGFYGNLRTEQIKKLALRLSIKQGEKASFFQRELDYWVKQNPEQPRKILLVVGSYKEARIITHVLNGTTEWNQRVLCMLPDDDPDLSLDSISLSRGEIESFSSRDADILVAPLLAIQRGFNILDDHKGALLGSAFFLVRPFPVPDDISQHVIGINQKAMQLILENKDQIPSTYGKGAQALIKYRRDMYKHWSKRLSSFKSNDNEYIYEVAWDQFVIVWQTVGRLVRGNRSARVFFVDGAFHQSNSNSTLFQWYNILNQYLGDNTQASALDIQLAKTLYEPAYQGLKQILFQLGGVEDAESFSFKRTSTHSLGYQ</sequence>
<evidence type="ECO:0000259" key="1">
    <source>
        <dbReference type="Pfam" id="PF18155"/>
    </source>
</evidence>
<protein>
    <recommendedName>
        <fullName evidence="1">pPIWI-RE three-gene island domain-containing protein</fullName>
    </recommendedName>
</protein>
<evidence type="ECO:0000313" key="3">
    <source>
        <dbReference type="Proteomes" id="UP000633619"/>
    </source>
</evidence>
<organism evidence="2 3">
    <name type="scientific">Thermoactinomyces intermedius</name>
    <dbReference type="NCBI Taxonomy" id="2024"/>
    <lineage>
        <taxon>Bacteria</taxon>
        <taxon>Bacillati</taxon>
        <taxon>Bacillota</taxon>
        <taxon>Bacilli</taxon>
        <taxon>Bacillales</taxon>
        <taxon>Thermoactinomycetaceae</taxon>
        <taxon>Thermoactinomyces</taxon>
    </lineage>
</organism>
<feature type="domain" description="pPIWI-RE three-gene island" evidence="1">
    <location>
        <begin position="25"/>
        <end position="177"/>
    </location>
</feature>
<dbReference type="SUPFAM" id="SSF52540">
    <property type="entry name" value="P-loop containing nucleoside triphosphate hydrolases"/>
    <property type="match status" value="1"/>
</dbReference>
<dbReference type="InterPro" id="IPR055254">
    <property type="entry name" value="pPIWI_RE_Z"/>
</dbReference>
<name>A0A8I1A4H4_THEIN</name>
<dbReference type="EMBL" id="JAECVW010000004">
    <property type="protein sequence ID" value="MBH8595487.1"/>
    <property type="molecule type" value="Genomic_DNA"/>
</dbReference>
<comment type="caution">
    <text evidence="2">The sequence shown here is derived from an EMBL/GenBank/DDBJ whole genome shotgun (WGS) entry which is preliminary data.</text>
</comment>
<reference evidence="2 3" key="1">
    <citation type="submission" date="2020-12" db="EMBL/GenBank/DDBJ databases">
        <title>WGS of Thermoactinomyces spp.</title>
        <authorList>
            <person name="Cheng K."/>
        </authorList>
    </citation>
    <scope>NUCLEOTIDE SEQUENCE [LARGE SCALE GENOMIC DNA]</scope>
    <source>
        <strain evidence="3">CICC 10671\DSM 43846</strain>
    </source>
</reference>
<accession>A0A8I1A4H4</accession>